<reference evidence="1" key="2">
    <citation type="journal article" date="2022" name="New Phytol.">
        <title>Evolutionary transition to the ectomycorrhizal habit in the genomes of a hyperdiverse lineage of mushroom-forming fungi.</title>
        <authorList>
            <person name="Looney B."/>
            <person name="Miyauchi S."/>
            <person name="Morin E."/>
            <person name="Drula E."/>
            <person name="Courty P.E."/>
            <person name="Kohler A."/>
            <person name="Kuo A."/>
            <person name="LaButti K."/>
            <person name="Pangilinan J."/>
            <person name="Lipzen A."/>
            <person name="Riley R."/>
            <person name="Andreopoulos W."/>
            <person name="He G."/>
            <person name="Johnson J."/>
            <person name="Nolan M."/>
            <person name="Tritt A."/>
            <person name="Barry K.W."/>
            <person name="Grigoriev I.V."/>
            <person name="Nagy L.G."/>
            <person name="Hibbett D."/>
            <person name="Henrissat B."/>
            <person name="Matheny P.B."/>
            <person name="Labbe J."/>
            <person name="Martin F.M."/>
        </authorList>
    </citation>
    <scope>NUCLEOTIDE SEQUENCE</scope>
    <source>
        <strain evidence="1">FP105234-sp</strain>
    </source>
</reference>
<proteinExistence type="predicted"/>
<reference evidence="1" key="1">
    <citation type="submission" date="2021-02" db="EMBL/GenBank/DDBJ databases">
        <authorList>
            <consortium name="DOE Joint Genome Institute"/>
            <person name="Ahrendt S."/>
            <person name="Looney B.P."/>
            <person name="Miyauchi S."/>
            <person name="Morin E."/>
            <person name="Drula E."/>
            <person name="Courty P.E."/>
            <person name="Chicoki N."/>
            <person name="Fauchery L."/>
            <person name="Kohler A."/>
            <person name="Kuo A."/>
            <person name="Labutti K."/>
            <person name="Pangilinan J."/>
            <person name="Lipzen A."/>
            <person name="Riley R."/>
            <person name="Andreopoulos W."/>
            <person name="He G."/>
            <person name="Johnson J."/>
            <person name="Barry K.W."/>
            <person name="Grigoriev I.V."/>
            <person name="Nagy L."/>
            <person name="Hibbett D."/>
            <person name="Henrissat B."/>
            <person name="Matheny P.B."/>
            <person name="Labbe J."/>
            <person name="Martin F."/>
        </authorList>
    </citation>
    <scope>NUCLEOTIDE SEQUENCE</scope>
    <source>
        <strain evidence="1">FP105234-sp</strain>
    </source>
</reference>
<dbReference type="EMBL" id="MU276075">
    <property type="protein sequence ID" value="KAI0042267.1"/>
    <property type="molecule type" value="Genomic_DNA"/>
</dbReference>
<protein>
    <submittedName>
        <fullName evidence="1">Uncharacterized protein</fullName>
    </submittedName>
</protein>
<dbReference type="Proteomes" id="UP000814033">
    <property type="component" value="Unassembled WGS sequence"/>
</dbReference>
<evidence type="ECO:0000313" key="1">
    <source>
        <dbReference type="EMBL" id="KAI0042267.1"/>
    </source>
</evidence>
<name>A0ACB8REE7_9AGAM</name>
<sequence>MGGAVRLGHSVTLGVVIFFSIITLSISAWLSSRYSSHHNYINTSERDRVRFLLFCSVWTIVLAPVFLATFLVAPAHIIASVAAHGIWCAAPSVFKPLTMSHFFLRGCRLFVTWVFWLSGAASLAQSIGGRLNCSRHFVYCGQINALEAFAWIIWVILTFALVFVMLLGKKTLSRGEGPRGPLVAAV</sequence>
<accession>A0ACB8REE7</accession>
<gene>
    <name evidence="1" type="ORF">FA95DRAFT_590001</name>
</gene>
<organism evidence="1 2">
    <name type="scientific">Auriscalpium vulgare</name>
    <dbReference type="NCBI Taxonomy" id="40419"/>
    <lineage>
        <taxon>Eukaryota</taxon>
        <taxon>Fungi</taxon>
        <taxon>Dikarya</taxon>
        <taxon>Basidiomycota</taxon>
        <taxon>Agaricomycotina</taxon>
        <taxon>Agaricomycetes</taxon>
        <taxon>Russulales</taxon>
        <taxon>Auriscalpiaceae</taxon>
        <taxon>Auriscalpium</taxon>
    </lineage>
</organism>
<keyword evidence="2" id="KW-1185">Reference proteome</keyword>
<comment type="caution">
    <text evidence="1">The sequence shown here is derived from an EMBL/GenBank/DDBJ whole genome shotgun (WGS) entry which is preliminary data.</text>
</comment>
<evidence type="ECO:0000313" key="2">
    <source>
        <dbReference type="Proteomes" id="UP000814033"/>
    </source>
</evidence>